<organism evidence="2 3">
    <name type="scientific">Streptomyces aurantiogriseus</name>
    <dbReference type="NCBI Taxonomy" id="66870"/>
    <lineage>
        <taxon>Bacteria</taxon>
        <taxon>Bacillati</taxon>
        <taxon>Actinomycetota</taxon>
        <taxon>Actinomycetes</taxon>
        <taxon>Kitasatosporales</taxon>
        <taxon>Streptomycetaceae</taxon>
        <taxon>Streptomyces</taxon>
    </lineage>
</organism>
<accession>A0A918CC76</accession>
<gene>
    <name evidence="2" type="ORF">GCM10010251_36030</name>
</gene>
<sequence>MWRTRLGEEGGGIAASEATTSDFSERHTVFEYELQQFRSAELIRRAEQERLAREVSRGRRSARRAAAERARGTAESEPHTHRPRRPRSARTA</sequence>
<protein>
    <submittedName>
        <fullName evidence="2">Uncharacterized protein</fullName>
    </submittedName>
</protein>
<dbReference type="EMBL" id="BMSX01000007">
    <property type="protein sequence ID" value="GGR16701.1"/>
    <property type="molecule type" value="Genomic_DNA"/>
</dbReference>
<name>A0A918CC76_9ACTN</name>
<reference evidence="2" key="2">
    <citation type="submission" date="2020-09" db="EMBL/GenBank/DDBJ databases">
        <authorList>
            <person name="Sun Q."/>
            <person name="Ohkuma M."/>
        </authorList>
    </citation>
    <scope>NUCLEOTIDE SEQUENCE</scope>
    <source>
        <strain evidence="2">JCM 4346</strain>
    </source>
</reference>
<feature type="compositionally biased region" description="Basic residues" evidence="1">
    <location>
        <begin position="81"/>
        <end position="92"/>
    </location>
</feature>
<feature type="compositionally biased region" description="Basic and acidic residues" evidence="1">
    <location>
        <begin position="65"/>
        <end position="80"/>
    </location>
</feature>
<evidence type="ECO:0000313" key="3">
    <source>
        <dbReference type="Proteomes" id="UP000658320"/>
    </source>
</evidence>
<dbReference type="AlphaFoldDB" id="A0A918CC76"/>
<feature type="region of interest" description="Disordered" evidence="1">
    <location>
        <begin position="51"/>
        <end position="92"/>
    </location>
</feature>
<feature type="region of interest" description="Disordered" evidence="1">
    <location>
        <begin position="1"/>
        <end position="25"/>
    </location>
</feature>
<dbReference type="Proteomes" id="UP000658320">
    <property type="component" value="Unassembled WGS sequence"/>
</dbReference>
<dbReference type="RefSeq" id="WP_373311999.1">
    <property type="nucleotide sequence ID" value="NZ_BMSX01000007.1"/>
</dbReference>
<keyword evidence="3" id="KW-1185">Reference proteome</keyword>
<comment type="caution">
    <text evidence="2">The sequence shown here is derived from an EMBL/GenBank/DDBJ whole genome shotgun (WGS) entry which is preliminary data.</text>
</comment>
<reference evidence="2" key="1">
    <citation type="journal article" date="2014" name="Int. J. Syst. Evol. Microbiol.">
        <title>Complete genome sequence of Corynebacterium casei LMG S-19264T (=DSM 44701T), isolated from a smear-ripened cheese.</title>
        <authorList>
            <consortium name="US DOE Joint Genome Institute (JGI-PGF)"/>
            <person name="Walter F."/>
            <person name="Albersmeier A."/>
            <person name="Kalinowski J."/>
            <person name="Ruckert C."/>
        </authorList>
    </citation>
    <scope>NUCLEOTIDE SEQUENCE</scope>
    <source>
        <strain evidence="2">JCM 4346</strain>
    </source>
</reference>
<evidence type="ECO:0000313" key="2">
    <source>
        <dbReference type="EMBL" id="GGR16701.1"/>
    </source>
</evidence>
<evidence type="ECO:0000256" key="1">
    <source>
        <dbReference type="SAM" id="MobiDB-lite"/>
    </source>
</evidence>
<proteinExistence type="predicted"/>